<organism evidence="3 4">
    <name type="scientific">Seongchinamella sediminis</name>
    <dbReference type="NCBI Taxonomy" id="2283635"/>
    <lineage>
        <taxon>Bacteria</taxon>
        <taxon>Pseudomonadati</taxon>
        <taxon>Pseudomonadota</taxon>
        <taxon>Gammaproteobacteria</taxon>
        <taxon>Cellvibrionales</taxon>
        <taxon>Halieaceae</taxon>
        <taxon>Seongchinamella</taxon>
    </lineage>
</organism>
<evidence type="ECO:0000259" key="2">
    <source>
        <dbReference type="Pfam" id="PF12849"/>
    </source>
</evidence>
<feature type="domain" description="PBP" evidence="2">
    <location>
        <begin position="22"/>
        <end position="344"/>
    </location>
</feature>
<dbReference type="Pfam" id="PF12849">
    <property type="entry name" value="PBP_like_2"/>
    <property type="match status" value="1"/>
</dbReference>
<dbReference type="EMBL" id="QRAN01000003">
    <property type="protein sequence ID" value="RLQ23001.1"/>
    <property type="molecule type" value="Genomic_DNA"/>
</dbReference>
<evidence type="ECO:0000256" key="1">
    <source>
        <dbReference type="ARBA" id="ARBA00022729"/>
    </source>
</evidence>
<reference evidence="3 4" key="1">
    <citation type="submission" date="2018-07" db="EMBL/GenBank/DDBJ databases">
        <title>Halioglobus sp. genome submission.</title>
        <authorList>
            <person name="Ye M.-Q."/>
            <person name="Du Z.-J."/>
        </authorList>
    </citation>
    <scope>NUCLEOTIDE SEQUENCE [LARGE SCALE GENOMIC DNA]</scope>
    <source>
        <strain evidence="3 4">U0301</strain>
    </source>
</reference>
<evidence type="ECO:0000313" key="3">
    <source>
        <dbReference type="EMBL" id="RLQ23001.1"/>
    </source>
</evidence>
<dbReference type="AlphaFoldDB" id="A0A3L7E3L8"/>
<accession>A0A3L7E3L8</accession>
<keyword evidence="4" id="KW-1185">Reference proteome</keyword>
<comment type="caution">
    <text evidence="3">The sequence shown here is derived from an EMBL/GenBank/DDBJ whole genome shotgun (WGS) entry which is preliminary data.</text>
</comment>
<dbReference type="PANTHER" id="PTHR30570">
    <property type="entry name" value="PERIPLASMIC PHOSPHATE BINDING COMPONENT OF PHOSPHATE ABC TRANSPORTER"/>
    <property type="match status" value="1"/>
</dbReference>
<dbReference type="InterPro" id="IPR024370">
    <property type="entry name" value="PBP_domain"/>
</dbReference>
<dbReference type="Gene3D" id="3.40.190.10">
    <property type="entry name" value="Periplasmic binding protein-like II"/>
    <property type="match status" value="4"/>
</dbReference>
<sequence length="380" mass="40165">MKKQILGAVALAVGCSSITHVQAQGRDNVSIVGSSTVYPFATVVAERFGRATDFKAPKIESTGSGGGLKLFCKGLGANTPDITNSSRRIKQSEYDDCQQNGVTDILEVLVGYDGIAIANSRNAPQMALSLKEIYLALAKDLPGADGKLIPNPYKSWQDINPALPATAIEVLGPPPTSGTRDAFAELALGGGAKQIPALRALYDLGSGQVAELRAAIAALGLPAGMYDALAERKGKAPSGKDVFKTIAYSVREDGAYIEAGENDNLIVQKLEANPDALGIFGYSFLDENGDKVQGSLIDGVEPDFDTIADGDYPVSRPLYFYVKIAHVGRIPGIQEYAAEFASDRAMGEDGYLPEKGLIPLDDEELAQVQADVAALQRLAL</sequence>
<gene>
    <name evidence="3" type="ORF">DWB85_03205</name>
</gene>
<dbReference type="PANTHER" id="PTHR30570:SF1">
    <property type="entry name" value="PHOSPHATE-BINDING PROTEIN PSTS"/>
    <property type="match status" value="1"/>
</dbReference>
<dbReference type="SUPFAM" id="SSF53850">
    <property type="entry name" value="Periplasmic binding protein-like II"/>
    <property type="match status" value="1"/>
</dbReference>
<dbReference type="OrthoDB" id="9765713at2"/>
<proteinExistence type="predicted"/>
<dbReference type="PROSITE" id="PS51257">
    <property type="entry name" value="PROKAR_LIPOPROTEIN"/>
    <property type="match status" value="1"/>
</dbReference>
<keyword evidence="1" id="KW-0732">Signal</keyword>
<evidence type="ECO:0000313" key="4">
    <source>
        <dbReference type="Proteomes" id="UP000265509"/>
    </source>
</evidence>
<dbReference type="RefSeq" id="WP_117952769.1">
    <property type="nucleotide sequence ID" value="NZ_QRAN01000003.1"/>
</dbReference>
<dbReference type="Proteomes" id="UP000265509">
    <property type="component" value="Unassembled WGS sequence"/>
</dbReference>
<dbReference type="InterPro" id="IPR050811">
    <property type="entry name" value="Phosphate_ABC_transporter"/>
</dbReference>
<protein>
    <submittedName>
        <fullName evidence="3">Phosphate ABC transporter substrate-binding protein</fullName>
    </submittedName>
</protein>
<name>A0A3L7E3L8_9GAMM</name>